<dbReference type="InterPro" id="IPR029063">
    <property type="entry name" value="SAM-dependent_MTases_sf"/>
</dbReference>
<keyword evidence="2" id="KW-0698">rRNA processing</keyword>
<keyword evidence="5 7" id="KW-0949">S-adenosyl-L-methionine</keyword>
<evidence type="ECO:0000256" key="5">
    <source>
        <dbReference type="ARBA" id="ARBA00022691"/>
    </source>
</evidence>
<dbReference type="SUPFAM" id="SSF53335">
    <property type="entry name" value="S-adenosyl-L-methionine-dependent methyltransferases"/>
    <property type="match status" value="1"/>
</dbReference>
<keyword evidence="4 9" id="KW-0808">Transferase</keyword>
<evidence type="ECO:0000256" key="2">
    <source>
        <dbReference type="ARBA" id="ARBA00022552"/>
    </source>
</evidence>
<dbReference type="PIRSF" id="PIRSF005461">
    <property type="entry name" value="23S_rRNA_mtase"/>
    <property type="match status" value="1"/>
</dbReference>
<keyword evidence="10" id="KW-1185">Reference proteome</keyword>
<dbReference type="FunFam" id="3.40.50.150:FF:000335">
    <property type="entry name" value="Ribosomal RNA large subunit methyltransferase J"/>
    <property type="match status" value="1"/>
</dbReference>
<reference evidence="9" key="2">
    <citation type="submission" date="2014-05" db="EMBL/GenBank/DDBJ databases">
        <title>The genome sequences of chimpanzee malaria parasites reveal the path to human adaptation.</title>
        <authorList>
            <person name="Otto T.D."/>
            <person name="Rayner J.C."/>
            <person name="Boehme U."/>
            <person name="Pain A."/>
            <person name="Spottiswoode N."/>
            <person name="Sanders M."/>
            <person name="Quail M."/>
            <person name="Ollomo B."/>
            <person name="Renaud F."/>
            <person name="Thomas A.W."/>
            <person name="Prugnolle F."/>
            <person name="Conway D.J."/>
            <person name="Newbold C."/>
            <person name="Berriman M."/>
        </authorList>
    </citation>
    <scope>NUCLEOTIDE SEQUENCE [LARGE SCALE GENOMIC DNA]</scope>
    <source>
        <strain evidence="9">CDC</strain>
    </source>
</reference>
<dbReference type="InterPro" id="IPR015507">
    <property type="entry name" value="rRNA-MeTfrase_E"/>
</dbReference>
<dbReference type="HAMAP" id="MF_01547">
    <property type="entry name" value="RNA_methyltr_E"/>
    <property type="match status" value="1"/>
</dbReference>
<evidence type="ECO:0000259" key="8">
    <source>
        <dbReference type="Pfam" id="PF01728"/>
    </source>
</evidence>
<dbReference type="PANTHER" id="PTHR10920">
    <property type="entry name" value="RIBOSOMAL RNA METHYLTRANSFERASE"/>
    <property type="match status" value="1"/>
</dbReference>
<dbReference type="GO" id="GO:0008650">
    <property type="term" value="F:rRNA (uridine-2'-O-)-methyltransferase activity"/>
    <property type="evidence" value="ECO:0007669"/>
    <property type="project" value="TreeGrafter"/>
</dbReference>
<evidence type="ECO:0000256" key="3">
    <source>
        <dbReference type="ARBA" id="ARBA00022603"/>
    </source>
</evidence>
<evidence type="ECO:0000256" key="6">
    <source>
        <dbReference type="ARBA" id="ARBA00041184"/>
    </source>
</evidence>
<dbReference type="Proteomes" id="UP000027581">
    <property type="component" value="Unassembled WGS sequence"/>
</dbReference>
<protein>
    <recommendedName>
        <fullName evidence="6">rRNA methyltransferase 2, mitochondrial</fullName>
    </recommendedName>
</protein>
<reference evidence="9" key="1">
    <citation type="submission" date="2014-01" db="EMBL/GenBank/DDBJ databases">
        <authorList>
            <person name="Aslett M."/>
        </authorList>
    </citation>
    <scope>NUCLEOTIDE SEQUENCE</scope>
    <source>
        <strain evidence="9">CDC</strain>
    </source>
</reference>
<evidence type="ECO:0000256" key="1">
    <source>
        <dbReference type="ARBA" id="ARBA00009258"/>
    </source>
</evidence>
<dbReference type="Pfam" id="PF01728">
    <property type="entry name" value="FtsJ"/>
    <property type="match status" value="1"/>
</dbReference>
<dbReference type="VEuPathDB" id="PlasmoDB:PRG01_1311700"/>
<dbReference type="Gene3D" id="3.40.50.150">
    <property type="entry name" value="Vaccinia Virus protein VP39"/>
    <property type="match status" value="1"/>
</dbReference>
<dbReference type="PhylomeDB" id="A0A060S292"/>
<feature type="active site" description="Proton acceptor" evidence="7">
    <location>
        <position position="228"/>
    </location>
</feature>
<keyword evidence="3 9" id="KW-0489">Methyltransferase</keyword>
<feature type="domain" description="Ribosomal RNA methyltransferase FtsJ" evidence="8">
    <location>
        <begin position="71"/>
        <end position="271"/>
    </location>
</feature>
<comment type="similarity">
    <text evidence="1">Belongs to the class I-like SAM-binding methyltransferase superfamily. RNA methyltransferase RlmE family.</text>
</comment>
<evidence type="ECO:0000313" key="9">
    <source>
        <dbReference type="EMBL" id="CDO65890.1"/>
    </source>
</evidence>
<proteinExistence type="inferred from homology"/>
<organism evidence="9 10">
    <name type="scientific">Plasmodium reichenowi</name>
    <dbReference type="NCBI Taxonomy" id="5854"/>
    <lineage>
        <taxon>Eukaryota</taxon>
        <taxon>Sar</taxon>
        <taxon>Alveolata</taxon>
        <taxon>Apicomplexa</taxon>
        <taxon>Aconoidasida</taxon>
        <taxon>Haemosporida</taxon>
        <taxon>Plasmodiidae</taxon>
        <taxon>Plasmodium</taxon>
        <taxon>Plasmodium (Laverania)</taxon>
    </lineage>
</organism>
<evidence type="ECO:0000256" key="4">
    <source>
        <dbReference type="ARBA" id="ARBA00022679"/>
    </source>
</evidence>
<dbReference type="InterPro" id="IPR050082">
    <property type="entry name" value="RNA_methyltr_RlmE"/>
</dbReference>
<dbReference type="VEuPathDB" id="PlasmoDB:PRCDC_1308600"/>
<dbReference type="InterPro" id="IPR002877">
    <property type="entry name" value="RNA_MeTrfase_FtsJ_dom"/>
</dbReference>
<name>A0A060S292_PLARE</name>
<sequence>MITDLLFKSQIIYNKKDIFCARYILFFQHICKRGYKEAAPKVFNKKSSHTSRWIQRQISDRYVLRAKSDNYRSRAAYKLIELDNKYLFLKKNKIILDIGCYPGSWCQVILERTKNYKNKIIGIDKKIMDPIPNVYFIQGEIGKDNMNSMNNKNNMNNINYIDNINNNSVDYKLKEILQDKKIDIILSDAALPCIGNKIDDHLNSCELTLSITHFMEQYINIGGTYIVKMYLGSQTNNLKTYLKGIFQLVHTTKPKASRSESREIYLVCRNFLGRKKITEDVQIKGSFSSKEGYY</sequence>
<dbReference type="AlphaFoldDB" id="A0A060S292"/>
<gene>
    <name evidence="9" type="ORF">PRCDC_1308600</name>
</gene>
<dbReference type="EMBL" id="HG810774">
    <property type="protein sequence ID" value="CDO65890.1"/>
    <property type="molecule type" value="Genomic_DNA"/>
</dbReference>
<dbReference type="PANTHER" id="PTHR10920:SF18">
    <property type="entry name" value="RRNA METHYLTRANSFERASE 2, MITOCHONDRIAL"/>
    <property type="match status" value="1"/>
</dbReference>
<evidence type="ECO:0000256" key="7">
    <source>
        <dbReference type="PIRSR" id="PIRSR005461-1"/>
    </source>
</evidence>
<evidence type="ECO:0000313" key="10">
    <source>
        <dbReference type="Proteomes" id="UP000027581"/>
    </source>
</evidence>
<accession>A0A060S292</accession>